<dbReference type="PROSITE" id="PS52004">
    <property type="entry name" value="KS3_2"/>
    <property type="match status" value="1"/>
</dbReference>
<dbReference type="CDD" id="cd00833">
    <property type="entry name" value="PKS"/>
    <property type="match status" value="1"/>
</dbReference>
<feature type="region of interest" description="N-terminal hotdog fold" evidence="8">
    <location>
        <begin position="986"/>
        <end position="1123"/>
    </location>
</feature>
<keyword evidence="4" id="KW-0521">NADP</keyword>
<keyword evidence="3" id="KW-0808">Transferase</keyword>
<dbReference type="SUPFAM" id="SSF50129">
    <property type="entry name" value="GroES-like"/>
    <property type="match status" value="1"/>
</dbReference>
<dbReference type="Gene3D" id="1.10.1200.10">
    <property type="entry name" value="ACP-like"/>
    <property type="match status" value="1"/>
</dbReference>
<dbReference type="InterPro" id="IPR036736">
    <property type="entry name" value="ACP-like_sf"/>
</dbReference>
<dbReference type="PANTHER" id="PTHR43775">
    <property type="entry name" value="FATTY ACID SYNTHASE"/>
    <property type="match status" value="1"/>
</dbReference>
<feature type="domain" description="PKS/mFAS DH" evidence="11">
    <location>
        <begin position="986"/>
        <end position="1324"/>
    </location>
</feature>
<dbReference type="InterPro" id="IPR002328">
    <property type="entry name" value="ADH_Zn_CS"/>
</dbReference>
<feature type="region of interest" description="C-terminal hotdog fold" evidence="8">
    <location>
        <begin position="1156"/>
        <end position="1324"/>
    </location>
</feature>
<dbReference type="Pfam" id="PF13602">
    <property type="entry name" value="ADH_zinc_N_2"/>
    <property type="match status" value="1"/>
</dbReference>
<dbReference type="Gene3D" id="3.90.180.10">
    <property type="entry name" value="Medium-chain alcohol dehydrogenases, catalytic domain"/>
    <property type="match status" value="1"/>
</dbReference>
<dbReference type="Gene3D" id="3.10.129.110">
    <property type="entry name" value="Polyketide synthase dehydratase"/>
    <property type="match status" value="1"/>
</dbReference>
<dbReference type="InterPro" id="IPR049900">
    <property type="entry name" value="PKS_mFAS_DH"/>
</dbReference>
<dbReference type="InterPro" id="IPR011032">
    <property type="entry name" value="GroES-like_sf"/>
</dbReference>
<dbReference type="SUPFAM" id="SSF53901">
    <property type="entry name" value="Thiolase-like"/>
    <property type="match status" value="1"/>
</dbReference>
<evidence type="ECO:0000259" key="11">
    <source>
        <dbReference type="PROSITE" id="PS52019"/>
    </source>
</evidence>
<evidence type="ECO:0000256" key="6">
    <source>
        <dbReference type="ARBA" id="ARBA00023268"/>
    </source>
</evidence>
<dbReference type="Pfam" id="PF21089">
    <property type="entry name" value="PKS_DH_N"/>
    <property type="match status" value="1"/>
</dbReference>
<feature type="domain" description="Ketosynthase family 3 (KS3)" evidence="10">
    <location>
        <begin position="13"/>
        <end position="447"/>
    </location>
</feature>
<dbReference type="InterPro" id="IPR029063">
    <property type="entry name" value="SAM-dependent_MTases_sf"/>
</dbReference>
<keyword evidence="13" id="KW-1185">Reference proteome</keyword>
<name>A0ABR2IHI1_9PEZI</name>
<evidence type="ECO:0000256" key="5">
    <source>
        <dbReference type="ARBA" id="ARBA00023002"/>
    </source>
</evidence>
<evidence type="ECO:0000313" key="12">
    <source>
        <dbReference type="EMBL" id="KAK8863026.1"/>
    </source>
</evidence>
<dbReference type="SMART" id="SM00823">
    <property type="entry name" value="PKS_PP"/>
    <property type="match status" value="1"/>
</dbReference>
<dbReference type="Pfam" id="PF00550">
    <property type="entry name" value="PP-binding"/>
    <property type="match status" value="1"/>
</dbReference>
<dbReference type="SMART" id="SM00825">
    <property type="entry name" value="PKS_KS"/>
    <property type="match status" value="1"/>
</dbReference>
<evidence type="ECO:0000256" key="4">
    <source>
        <dbReference type="ARBA" id="ARBA00022857"/>
    </source>
</evidence>
<dbReference type="PROSITE" id="PS50075">
    <property type="entry name" value="CARRIER"/>
    <property type="match status" value="1"/>
</dbReference>
<dbReference type="Gene3D" id="3.40.50.150">
    <property type="entry name" value="Vaccinia Virus protein VP39"/>
    <property type="match status" value="1"/>
</dbReference>
<dbReference type="SUPFAM" id="SSF53335">
    <property type="entry name" value="S-adenosyl-L-methionine-dependent methyltransferases"/>
    <property type="match status" value="1"/>
</dbReference>
<evidence type="ECO:0000256" key="1">
    <source>
        <dbReference type="ARBA" id="ARBA00022450"/>
    </source>
</evidence>
<dbReference type="InterPro" id="IPR016035">
    <property type="entry name" value="Acyl_Trfase/lysoPLipase"/>
</dbReference>
<dbReference type="InterPro" id="IPR016039">
    <property type="entry name" value="Thiolase-like"/>
</dbReference>
<evidence type="ECO:0000256" key="7">
    <source>
        <dbReference type="ARBA" id="ARBA00023315"/>
    </source>
</evidence>
<dbReference type="InterPro" id="IPR013154">
    <property type="entry name" value="ADH-like_N"/>
</dbReference>
<dbReference type="Proteomes" id="UP001390339">
    <property type="component" value="Unassembled WGS sequence"/>
</dbReference>
<dbReference type="InterPro" id="IPR049551">
    <property type="entry name" value="PKS_DH_C"/>
</dbReference>
<dbReference type="InterPro" id="IPR014030">
    <property type="entry name" value="Ketoacyl_synth_N"/>
</dbReference>
<dbReference type="SUPFAM" id="SSF55048">
    <property type="entry name" value="Probable ACP-binding domain of malonyl-CoA ACP transacylase"/>
    <property type="match status" value="1"/>
</dbReference>
<dbReference type="InterPro" id="IPR020807">
    <property type="entry name" value="PKS_DH"/>
</dbReference>
<evidence type="ECO:0000256" key="3">
    <source>
        <dbReference type="ARBA" id="ARBA00022679"/>
    </source>
</evidence>
<dbReference type="SUPFAM" id="SSF47336">
    <property type="entry name" value="ACP-like"/>
    <property type="match status" value="1"/>
</dbReference>
<dbReference type="InterPro" id="IPR016036">
    <property type="entry name" value="Malonyl_transacylase_ACP-bd"/>
</dbReference>
<dbReference type="PROSITE" id="PS52019">
    <property type="entry name" value="PKS_MFAS_DH"/>
    <property type="match status" value="1"/>
</dbReference>
<organism evidence="12 13">
    <name type="scientific">Apiospora arundinis</name>
    <dbReference type="NCBI Taxonomy" id="335852"/>
    <lineage>
        <taxon>Eukaryota</taxon>
        <taxon>Fungi</taxon>
        <taxon>Dikarya</taxon>
        <taxon>Ascomycota</taxon>
        <taxon>Pezizomycotina</taxon>
        <taxon>Sordariomycetes</taxon>
        <taxon>Xylariomycetidae</taxon>
        <taxon>Amphisphaeriales</taxon>
        <taxon>Apiosporaceae</taxon>
        <taxon>Apiospora</taxon>
    </lineage>
</organism>
<dbReference type="SMART" id="SM00822">
    <property type="entry name" value="PKS_KR"/>
    <property type="match status" value="1"/>
</dbReference>
<sequence length="2657" mass="289009">MSLSDADLAAASPDDIAIIGLGCRFPGGATTPSKLWDIFVNGRSAWSPIPASKWNASAHYHPSSEHGGSNWVKGGHFLEDGPENGKQFDAPFFNITRTEAMSLDLQQRIVLENVYEALENAGLRLDEVKGSRTSVYAGAFTDDSRAIMNEDPDVLLKFKPTGTSSSIISNRISYFYDLKGTSLTLDTACSSSLVAFALGCQDLRNGGCEMSIITGVNIIESPETMYRMSNLGFLSPDGRCFSFDSRANGYSRGEGVGTVILKPVAAALRDGNAIRAIVRGTGIGQDGQGTGAMTLPNKVAQEALMREVYANYKLNLDETGLVEAHATGTAAGDPLEAGAIASTFRRVKTPGATAKPPLYVGAGKTNHGHLEGASGVAAIIKTVLSLEQGIIPPNVNFEKCNPRIPIDKWGIRLPLEPTPFLGADGLRRASINSFGFGGTNAHAVLDDAASYLKRRSLKGAHMTKNAPSSLSQTEPCITNGETTHQAIPHGHKVFLFSANDEGGIKRILSTYVDHLEKQQQDDPSIVEDDTYLSNLAYTLSQHRTQLSWRIAIPADSHASLLASLKDTSIASRASRVSTAATPALAFIFTGQGAQWFAMGRELLQYPVFQASVTQADAYLSSLGCDFSVLEELAHREAEGSRIDEPLFSQTLCSVLQIALVDLLETWNVAPKRVVGHSSGEIAAAYAAGALNRESAWRVAYSRGVISSKPTPVKGAMLAVGYSATDMEPLIKEVNTKMGEGGELGIACHNSPKSLTTSGDESRIDALKEIVDAKKVFARKLKVGKAYHSSHMRPFMDEYTTLMGTLEQGSSKDVQVFSSVTGQSIDTAEMSKPEYWTQNLVSPVKFQQAVYQLCTSNTTKRQLKFGGGAELPVTHLVELGPHSALQGAIRDTISADPNLKALKYLSVLTRNNHACLTTLEAMSSLVSQGYPVQLIAVNRQDSKDSSSLIPRLLVDLPPYPFNHSSSQEYWSESRRSKGWRFRKHPRHDLLGTVVPDWNREEPKWRNFLRVSELPWLKDHLVTGSIVVPGVSYLIMAIEGLRQLYDTEDGEVLKGFNLRDISISRALQIQEEEDTEVMLSMKKLAESAQADSNIWWEWKVTSYSPHDNSWLEHCRGQIAAETASSAHIATGPIDAGREALKREASYKSMLTEATNLCNHKNVEIHRQYADLERVGLVFGPLFRNLTSVQTADSTITGTTGQALGTLRVPDIEKTMPAQALSDHVIHPPVFDSLIHLFLFAFQASSTSGGKPLTEPMVPVAIRSVWVSADMEAEVGSEFIVHSSARMASHKRFGADITAWSKNVDQNPVRLVLRGLEAIPLQESASGNADAREICFNLDWKPDVDLLEETGQSETFLRKAVEPLETKSAEEANLKRLHDLQLSAALFITDAVEELSRKPVDEDALPIHQKKYLAWLRRQTELFASDQLIHQDPSWKEMRSNPTSRENFLDTLETEGGPEGKLTVRMGRNIVPVLRGETDALHLMFGMDDLLEQYYRVILGTDKVHAILGSYVDILSHKRGADLRVLEIGAGTGGTTTCVLEALCPTGSRSSGDARLLKYTYTDVSAGFFEKASQKFAKWKNGGVIEFRVLDVEKDVEEQGFDESSYDIIVAANVLHATKDLTNTLSNVRKLLAPGGKLLLQEITQPEFIAGPLCFGQLPGWWLAAESFRPWGPLLKNEAWTQVLTENGFQSNVLALSDSLNDGLHAQSLIVATEPGTDLQAVGGNQDEDDSVSRVFVVTRYTPDERKFAEEIATSVKAIEKSLQDVTIVSFADLPKHKLKNTCCIVALELFAPLLAARLSADEFEILRQLMTTSGGLLWLTSDQYENPDMALVTGLMRSLRWERDLDGSDLVTLGLPSTATSIPHINAVYRHHWVSGCSPADRHAEYLVSSTGLIQTSRLVEAPPVNDFIAQRTTVLAPKPQRLGADPSRSLMLSTSAPGRLDRLHFVDWPAYQEPLPADQIEVEIKATGLNFRDVMVAMGEVAAATFGHEGAGVITKVGSGVTDVKVGDRMLVLSALHGTFQTHTRIPREIAAKIPDSMAFEEAAGIPVIFSTAYHCLIEVARLKKGETVLIHAAAGGVGQAAIQIAHNVGATVFATISSLEKKELLMTEYGIPEEHIFSSRDLSFAAGVMRVTNGKGVDVILNSLAGEALRASFNCIATFGRFVEIGKRDIFANGKLDMFPFSRSVTFAACDLYTITKLDTPTTARILSKVLDMFAKGEVHAVKPQTTYTFGQIEEAFRLLQQGKHIGKVVLTASPDDVVKVVPKPPAPTKLRPDATYLLPGGLGGLGRSIAKWMAEPQQGAKNILFCSRSGGASDAARELLSELNSKGVRAKALKCDVSDESQLVTALQEAEKEGFPKIAGVIQGAMQLKDSAFEFMPHASWEAALAPKCRGTWNLHKHVPADVDFFVMLSSICGIVGNRGQSNYAAGNTFQDALATYRRSRGMAASCLDLGNILSVGYIAENAETLNANPMFFFAHDGVREDEFLSFIEFHLDRQRAAEVGKGQVAVGLATSADFRSRGLPEPTFMKTPLFAQLRSAGNVASGSGAGEEGGVSVSNALKFADSLDAAAELVQDALVKRLSRVMTIPLEDIDAGKPIHAYGVDSLVAMEFRNYIGSDCGCEIAVLDIMGNKSIQVLSRDIANDSRLTRFTKEEKAEE</sequence>
<dbReference type="Pfam" id="PF02801">
    <property type="entry name" value="Ketoacyl-synt_C"/>
    <property type="match status" value="1"/>
</dbReference>
<dbReference type="Pfam" id="PF00109">
    <property type="entry name" value="ketoacyl-synt"/>
    <property type="match status" value="1"/>
</dbReference>
<dbReference type="Pfam" id="PF16197">
    <property type="entry name" value="KAsynt_C_assoc"/>
    <property type="match status" value="1"/>
</dbReference>
<dbReference type="InterPro" id="IPR036291">
    <property type="entry name" value="NAD(P)-bd_dom_sf"/>
</dbReference>
<evidence type="ECO:0000256" key="2">
    <source>
        <dbReference type="ARBA" id="ARBA00022553"/>
    </source>
</evidence>
<dbReference type="InterPro" id="IPR057326">
    <property type="entry name" value="KR_dom"/>
</dbReference>
<dbReference type="InterPro" id="IPR020841">
    <property type="entry name" value="PKS_Beta-ketoAc_synthase_dom"/>
</dbReference>
<dbReference type="Pfam" id="PF08659">
    <property type="entry name" value="KR"/>
    <property type="match status" value="1"/>
</dbReference>
<dbReference type="Gene3D" id="3.40.366.10">
    <property type="entry name" value="Malonyl-Coenzyme A Acyl Carrier Protein, domain 2"/>
    <property type="match status" value="1"/>
</dbReference>
<dbReference type="InterPro" id="IPR014031">
    <property type="entry name" value="Ketoacyl_synth_C"/>
</dbReference>
<comment type="caution">
    <text evidence="12">The sequence shown here is derived from an EMBL/GenBank/DDBJ whole genome shotgun (WGS) entry which is preliminary data.</text>
</comment>
<dbReference type="InterPro" id="IPR042104">
    <property type="entry name" value="PKS_dehydratase_sf"/>
</dbReference>
<evidence type="ECO:0000259" key="10">
    <source>
        <dbReference type="PROSITE" id="PS52004"/>
    </source>
</evidence>
<dbReference type="InterPro" id="IPR001227">
    <property type="entry name" value="Ac_transferase_dom_sf"/>
</dbReference>
<dbReference type="SMART" id="SM00826">
    <property type="entry name" value="PKS_DH"/>
    <property type="match status" value="1"/>
</dbReference>
<dbReference type="SMART" id="SM00829">
    <property type="entry name" value="PKS_ER"/>
    <property type="match status" value="1"/>
</dbReference>
<dbReference type="InterPro" id="IPR020806">
    <property type="entry name" value="PKS_PP-bd"/>
</dbReference>
<protein>
    <submittedName>
        <fullName evidence="12">Highly reducing polyketide synthase azaB</fullName>
    </submittedName>
</protein>
<accession>A0ABR2IHI1</accession>
<evidence type="ECO:0000256" key="8">
    <source>
        <dbReference type="PROSITE-ProRule" id="PRU01363"/>
    </source>
</evidence>
<dbReference type="Gene3D" id="3.40.50.720">
    <property type="entry name" value="NAD(P)-binding Rossmann-like Domain"/>
    <property type="match status" value="1"/>
</dbReference>
<dbReference type="InterPro" id="IPR009081">
    <property type="entry name" value="PP-bd_ACP"/>
</dbReference>
<proteinExistence type="predicted"/>
<dbReference type="Gene3D" id="3.40.47.10">
    <property type="match status" value="1"/>
</dbReference>
<feature type="active site" description="Proton acceptor; for dehydratase activity" evidence="8">
    <location>
        <position position="1018"/>
    </location>
</feature>
<dbReference type="InterPro" id="IPR013968">
    <property type="entry name" value="PKS_KR"/>
</dbReference>
<keyword evidence="2" id="KW-0597">Phosphoprotein</keyword>
<dbReference type="InterPro" id="IPR013217">
    <property type="entry name" value="Methyltransf_12"/>
</dbReference>
<dbReference type="PROSITE" id="PS00059">
    <property type="entry name" value="ADH_ZINC"/>
    <property type="match status" value="1"/>
</dbReference>
<dbReference type="PANTHER" id="PTHR43775:SF29">
    <property type="entry name" value="ASPERFURANONE POLYKETIDE SYNTHASE AFOG-RELATED"/>
    <property type="match status" value="1"/>
</dbReference>
<feature type="active site" description="Proton donor; for dehydratase activity" evidence="8">
    <location>
        <position position="1229"/>
    </location>
</feature>
<dbReference type="CDD" id="cd02440">
    <property type="entry name" value="AdoMet_MTases"/>
    <property type="match status" value="1"/>
</dbReference>
<dbReference type="Pfam" id="PF14765">
    <property type="entry name" value="PS-DH"/>
    <property type="match status" value="1"/>
</dbReference>
<dbReference type="InterPro" id="IPR014043">
    <property type="entry name" value="Acyl_transferase_dom"/>
</dbReference>
<dbReference type="SMART" id="SM00827">
    <property type="entry name" value="PKS_AT"/>
    <property type="match status" value="1"/>
</dbReference>
<feature type="domain" description="Carrier" evidence="9">
    <location>
        <begin position="2567"/>
        <end position="2644"/>
    </location>
</feature>
<reference evidence="12 13" key="1">
    <citation type="journal article" date="2024" name="IMA Fungus">
        <title>Apiospora arundinis, a panoply of carbohydrate-active enzymes and secondary metabolites.</title>
        <authorList>
            <person name="Sorensen T."/>
            <person name="Petersen C."/>
            <person name="Muurmann A.T."/>
            <person name="Christiansen J.V."/>
            <person name="Brundto M.L."/>
            <person name="Overgaard C.K."/>
            <person name="Boysen A.T."/>
            <person name="Wollenberg R.D."/>
            <person name="Larsen T.O."/>
            <person name="Sorensen J.L."/>
            <person name="Nielsen K.L."/>
            <person name="Sondergaard T.E."/>
        </authorList>
    </citation>
    <scope>NUCLEOTIDE SEQUENCE [LARGE SCALE GENOMIC DNA]</scope>
    <source>
        <strain evidence="12 13">AAU 773</strain>
    </source>
</reference>
<dbReference type="InterPro" id="IPR020843">
    <property type="entry name" value="ER"/>
</dbReference>
<dbReference type="InterPro" id="IPR032821">
    <property type="entry name" value="PKS_assoc"/>
</dbReference>
<dbReference type="InterPro" id="IPR049552">
    <property type="entry name" value="PKS_DH_N"/>
</dbReference>
<dbReference type="SUPFAM" id="SSF52151">
    <property type="entry name" value="FabD/lysophospholipase-like"/>
    <property type="match status" value="1"/>
</dbReference>
<dbReference type="Pfam" id="PF08240">
    <property type="entry name" value="ADH_N"/>
    <property type="match status" value="1"/>
</dbReference>
<gene>
    <name evidence="12" type="ORF">PGQ11_009261</name>
</gene>
<dbReference type="EMBL" id="JAPCWZ010000005">
    <property type="protein sequence ID" value="KAK8863026.1"/>
    <property type="molecule type" value="Genomic_DNA"/>
</dbReference>
<dbReference type="SUPFAM" id="SSF51735">
    <property type="entry name" value="NAD(P)-binding Rossmann-fold domains"/>
    <property type="match status" value="2"/>
</dbReference>
<dbReference type="Pfam" id="PF08242">
    <property type="entry name" value="Methyltransf_12"/>
    <property type="match status" value="1"/>
</dbReference>
<dbReference type="InterPro" id="IPR018201">
    <property type="entry name" value="Ketoacyl_synth_AS"/>
</dbReference>
<evidence type="ECO:0000259" key="9">
    <source>
        <dbReference type="PROSITE" id="PS50075"/>
    </source>
</evidence>
<dbReference type="Pfam" id="PF00698">
    <property type="entry name" value="Acyl_transf_1"/>
    <property type="match status" value="1"/>
</dbReference>
<evidence type="ECO:0000313" key="13">
    <source>
        <dbReference type="Proteomes" id="UP001390339"/>
    </source>
</evidence>
<keyword evidence="5" id="KW-0560">Oxidoreductase</keyword>
<keyword evidence="7" id="KW-0012">Acyltransferase</keyword>
<keyword evidence="1" id="KW-0596">Phosphopantetheine</keyword>
<dbReference type="PROSITE" id="PS00606">
    <property type="entry name" value="KS3_1"/>
    <property type="match status" value="1"/>
</dbReference>
<dbReference type="CDD" id="cd05195">
    <property type="entry name" value="enoyl_red"/>
    <property type="match status" value="1"/>
</dbReference>
<keyword evidence="6" id="KW-0511">Multifunctional enzyme</keyword>
<dbReference type="InterPro" id="IPR050091">
    <property type="entry name" value="PKS_NRPS_Biosynth_Enz"/>
</dbReference>